<dbReference type="EMBL" id="JJML01000002">
    <property type="protein sequence ID" value="KGF73853.1"/>
    <property type="molecule type" value="Genomic_DNA"/>
</dbReference>
<comment type="caution">
    <text evidence="1">The sequence shown here is derived from an EMBL/GenBank/DDBJ whole genome shotgun (WGS) entry which is preliminary data.</text>
</comment>
<name>A0A098TSV1_9CYAN</name>
<evidence type="ECO:0000313" key="1">
    <source>
        <dbReference type="EMBL" id="KGF73853.1"/>
    </source>
</evidence>
<dbReference type="AlphaFoldDB" id="A0A098TSV1"/>
<accession>A0A098TSV1</accession>
<evidence type="ECO:0000313" key="2">
    <source>
        <dbReference type="Proteomes" id="UP000030170"/>
    </source>
</evidence>
<sequence>MQHILTIYKSRCPALSNTTHHNPGQALAESLLVWLTDGAPMPESGQSKCDGQRPLFEHRVRAAREATGLDTDSVKTLMQSYFSRTSPKQLTSEQVDELIGLIQNLGNHHVGVS</sequence>
<reference evidence="1 2" key="1">
    <citation type="journal article" date="2014" name="Mol. Ecol.">
        <title>Evolution of Synechococcus.</title>
        <authorList>
            <person name="Dvorak P."/>
            <person name="Casamatta D."/>
            <person name="Hasler P."/>
            <person name="Poulickova A."/>
            <person name="Ondrej V."/>
            <person name="Sanges R."/>
        </authorList>
    </citation>
    <scope>NUCLEOTIDE SEQUENCE [LARGE SCALE GENOMIC DNA]</scope>
    <source>
        <strain evidence="1 2">CAUP A 1101</strain>
    </source>
</reference>
<dbReference type="STRING" id="1497020.DO97_05580"/>
<organism evidence="1 2">
    <name type="scientific">Neosynechococcus sphagnicola sy1</name>
    <dbReference type="NCBI Taxonomy" id="1497020"/>
    <lineage>
        <taxon>Bacteria</taxon>
        <taxon>Bacillati</taxon>
        <taxon>Cyanobacteriota</taxon>
        <taxon>Cyanophyceae</taxon>
        <taxon>Neosynechococcales</taxon>
        <taxon>Neosynechococcaceae</taxon>
        <taxon>Neosynechococcus</taxon>
    </lineage>
</organism>
<gene>
    <name evidence="1" type="ORF">DO97_05580</name>
</gene>
<dbReference type="Proteomes" id="UP000030170">
    <property type="component" value="Unassembled WGS sequence"/>
</dbReference>
<dbReference type="RefSeq" id="WP_204368410.1">
    <property type="nucleotide sequence ID" value="NZ_JJML01000002.1"/>
</dbReference>
<proteinExistence type="predicted"/>
<protein>
    <submittedName>
        <fullName evidence="1">Uncharacterized protein</fullName>
    </submittedName>
</protein>
<keyword evidence="2" id="KW-1185">Reference proteome</keyword>